<dbReference type="OrthoDB" id="5398233at2759"/>
<gene>
    <name evidence="2" type="ORF">BP5553_01118</name>
</gene>
<evidence type="ECO:0000256" key="1">
    <source>
        <dbReference type="SAM" id="MobiDB-lite"/>
    </source>
</evidence>
<accession>A0A370U041</accession>
<comment type="caution">
    <text evidence="2">The sequence shown here is derived from an EMBL/GenBank/DDBJ whole genome shotgun (WGS) entry which is preliminary data.</text>
</comment>
<sequence length="275" mass="30286">MEIFRRFAPEAPEPREFRQDKPILIMSWYIIVAREDPPAGNRKPTGASRAGDVRHVRAVSLPAVYALLASRPRSGTTMSTRICFSTRHGYSKYPDESSACGSPPPDGVEVPVTKNTHLPCTLQPEIPTVIDQHGLQPRRTLLASIDMLIATAVANAPVLVSLLQDRGFKKTKWKWEVAQTGSNGRVLRRVKVGWEPKSQNEDVKSMDKSKERAPAESHGGLKEEQGEMEMDDLKPLHGRVGKNQVNVNAGVGVPENVQLGGISVATTWEVSEVPR</sequence>
<dbReference type="GeneID" id="43593967"/>
<protein>
    <submittedName>
        <fullName evidence="2">Uncharacterized protein</fullName>
    </submittedName>
</protein>
<proteinExistence type="predicted"/>
<name>A0A370U041_9HELO</name>
<dbReference type="RefSeq" id="XP_031873795.1">
    <property type="nucleotide sequence ID" value="XM_032009741.1"/>
</dbReference>
<keyword evidence="3" id="KW-1185">Reference proteome</keyword>
<reference evidence="2 3" key="1">
    <citation type="journal article" date="2018" name="IMA Fungus">
        <title>IMA Genome-F 9: Draft genome sequence of Annulohypoxylon stygium, Aspergillus mulundensis, Berkeleyomyces basicola (syn. Thielaviopsis basicola), Ceratocystis smalleyi, two Cercospora beticola strains, Coleophoma cylindrospora, Fusarium fracticaudum, Phialophora cf. hyalina, and Morchella septimelata.</title>
        <authorList>
            <person name="Wingfield B.D."/>
            <person name="Bills G.F."/>
            <person name="Dong Y."/>
            <person name="Huang W."/>
            <person name="Nel W.J."/>
            <person name="Swalarsk-Parry B.S."/>
            <person name="Vaghefi N."/>
            <person name="Wilken P.M."/>
            <person name="An Z."/>
            <person name="de Beer Z.W."/>
            <person name="De Vos L."/>
            <person name="Chen L."/>
            <person name="Duong T.A."/>
            <person name="Gao Y."/>
            <person name="Hammerbacher A."/>
            <person name="Kikkert J.R."/>
            <person name="Li Y."/>
            <person name="Li H."/>
            <person name="Li K."/>
            <person name="Li Q."/>
            <person name="Liu X."/>
            <person name="Ma X."/>
            <person name="Naidoo K."/>
            <person name="Pethybridge S.J."/>
            <person name="Sun J."/>
            <person name="Steenkamp E.T."/>
            <person name="van der Nest M.A."/>
            <person name="van Wyk S."/>
            <person name="Wingfield M.J."/>
            <person name="Xiong C."/>
            <person name="Yue Q."/>
            <person name="Zhang X."/>
        </authorList>
    </citation>
    <scope>NUCLEOTIDE SEQUENCE [LARGE SCALE GENOMIC DNA]</scope>
    <source>
        <strain evidence="2 3">BP 5553</strain>
    </source>
</reference>
<evidence type="ECO:0000313" key="2">
    <source>
        <dbReference type="EMBL" id="RDL41139.1"/>
    </source>
</evidence>
<evidence type="ECO:0000313" key="3">
    <source>
        <dbReference type="Proteomes" id="UP000254866"/>
    </source>
</evidence>
<dbReference type="Proteomes" id="UP000254866">
    <property type="component" value="Unassembled WGS sequence"/>
</dbReference>
<feature type="region of interest" description="Disordered" evidence="1">
    <location>
        <begin position="197"/>
        <end position="228"/>
    </location>
</feature>
<dbReference type="AlphaFoldDB" id="A0A370U041"/>
<dbReference type="EMBL" id="NPIC01000001">
    <property type="protein sequence ID" value="RDL41139.1"/>
    <property type="molecule type" value="Genomic_DNA"/>
</dbReference>
<organism evidence="2 3">
    <name type="scientific">Venustampulla echinocandica</name>
    <dbReference type="NCBI Taxonomy" id="2656787"/>
    <lineage>
        <taxon>Eukaryota</taxon>
        <taxon>Fungi</taxon>
        <taxon>Dikarya</taxon>
        <taxon>Ascomycota</taxon>
        <taxon>Pezizomycotina</taxon>
        <taxon>Leotiomycetes</taxon>
        <taxon>Helotiales</taxon>
        <taxon>Pleuroascaceae</taxon>
        <taxon>Venustampulla</taxon>
    </lineage>
</organism>